<organism evidence="2 3">
    <name type="scientific">Corynebacterium epidermidicanis</name>
    <dbReference type="NCBI Taxonomy" id="1050174"/>
    <lineage>
        <taxon>Bacteria</taxon>
        <taxon>Bacillati</taxon>
        <taxon>Actinomycetota</taxon>
        <taxon>Actinomycetes</taxon>
        <taxon>Mycobacteriales</taxon>
        <taxon>Corynebacteriaceae</taxon>
        <taxon>Corynebacterium</taxon>
    </lineage>
</organism>
<evidence type="ECO:0000256" key="1">
    <source>
        <dbReference type="SAM" id="MobiDB-lite"/>
    </source>
</evidence>
<gene>
    <name evidence="2" type="ORF">CEPID_11640</name>
</gene>
<accession>A0A0G3GSN2</accession>
<feature type="compositionally biased region" description="Low complexity" evidence="1">
    <location>
        <begin position="58"/>
        <end position="78"/>
    </location>
</feature>
<keyword evidence="3" id="KW-1185">Reference proteome</keyword>
<dbReference type="AlphaFoldDB" id="A0A0G3GSN2"/>
<evidence type="ECO:0000313" key="3">
    <source>
        <dbReference type="Proteomes" id="UP000035368"/>
    </source>
</evidence>
<reference evidence="2 3" key="1">
    <citation type="submission" date="2015-05" db="EMBL/GenBank/DDBJ databases">
        <title>Complete genome sequence of Corynebacterium epidermidicanis DSM 45586, isolated from the skin of a dog suffering from pruritus.</title>
        <authorList>
            <person name="Ruckert C."/>
            <person name="Albersmeier A."/>
            <person name="Winkler A."/>
            <person name="Tauch A."/>
        </authorList>
    </citation>
    <scope>NUCLEOTIDE SEQUENCE [LARGE SCALE GENOMIC DNA]</scope>
    <source>
        <strain evidence="2 3">DSM 45586</strain>
    </source>
</reference>
<sequence>MWNAPHPRVLAVCLRGGAVVLGHEPESSPLPAGVTQRINFSPLAVVNVIGLVWARPVSSKPKTASSLSSTLDSDGSDTPVPPSYFWD</sequence>
<protein>
    <submittedName>
        <fullName evidence="2">Uncharacterized protein</fullName>
    </submittedName>
</protein>
<evidence type="ECO:0000313" key="2">
    <source>
        <dbReference type="EMBL" id="AKK04156.1"/>
    </source>
</evidence>
<dbReference type="PATRIC" id="fig|1050174.4.peg.2350"/>
<name>A0A0G3GSN2_9CORY</name>
<proteinExistence type="predicted"/>
<dbReference type="KEGG" id="cei:CEPID_11640"/>
<dbReference type="EMBL" id="CP011541">
    <property type="protein sequence ID" value="AKK04156.1"/>
    <property type="molecule type" value="Genomic_DNA"/>
</dbReference>
<dbReference type="STRING" id="1050174.CEPID_11640"/>
<feature type="region of interest" description="Disordered" evidence="1">
    <location>
        <begin position="57"/>
        <end position="87"/>
    </location>
</feature>
<dbReference type="Proteomes" id="UP000035368">
    <property type="component" value="Chromosome"/>
</dbReference>